<keyword evidence="3" id="KW-1185">Reference proteome</keyword>
<evidence type="ECO:0000313" key="2">
    <source>
        <dbReference type="EMBL" id="KAK1119039.1"/>
    </source>
</evidence>
<feature type="compositionally biased region" description="Basic residues" evidence="1">
    <location>
        <begin position="186"/>
        <end position="199"/>
    </location>
</feature>
<dbReference type="EMBL" id="JAHYIQ010000039">
    <property type="protein sequence ID" value="KAK1119039.1"/>
    <property type="molecule type" value="Genomic_DNA"/>
</dbReference>
<sequence>MPNIDCDDQVVKPIVIKQEADETASYDDFSSATEKSKCQDSSKRHATEKNHPGIENVVEKLKKNAAAALQETTFQKVDDPKDKNVEDFRSRGTQNQHRNEEVGERFEETHLEVLRELSIPGQYPEVSREPEMSSSEASKVKDSQDVSNHERPCDFSMNKYPPCPENVFLNQNSNDKPIEHEDTVVKKKMSPRPSRAKRS</sequence>
<comment type="caution">
    <text evidence="2">The sequence shown here is derived from an EMBL/GenBank/DDBJ whole genome shotgun (WGS) entry which is preliminary data.</text>
</comment>
<organism evidence="2 3">
    <name type="scientific">Melipona bicolor</name>
    <dbReference type="NCBI Taxonomy" id="60889"/>
    <lineage>
        <taxon>Eukaryota</taxon>
        <taxon>Metazoa</taxon>
        <taxon>Ecdysozoa</taxon>
        <taxon>Arthropoda</taxon>
        <taxon>Hexapoda</taxon>
        <taxon>Insecta</taxon>
        <taxon>Pterygota</taxon>
        <taxon>Neoptera</taxon>
        <taxon>Endopterygota</taxon>
        <taxon>Hymenoptera</taxon>
        <taxon>Apocrita</taxon>
        <taxon>Aculeata</taxon>
        <taxon>Apoidea</taxon>
        <taxon>Anthophila</taxon>
        <taxon>Apidae</taxon>
        <taxon>Melipona</taxon>
    </lineage>
</organism>
<feature type="compositionally biased region" description="Basic and acidic residues" evidence="1">
    <location>
        <begin position="176"/>
        <end position="185"/>
    </location>
</feature>
<name>A0AA40KG69_9HYME</name>
<dbReference type="AlphaFoldDB" id="A0AA40KG69"/>
<evidence type="ECO:0000256" key="1">
    <source>
        <dbReference type="SAM" id="MobiDB-lite"/>
    </source>
</evidence>
<gene>
    <name evidence="2" type="ORF">K0M31_013811</name>
</gene>
<feature type="region of interest" description="Disordered" evidence="1">
    <location>
        <begin position="19"/>
        <end position="56"/>
    </location>
</feature>
<evidence type="ECO:0000313" key="3">
    <source>
        <dbReference type="Proteomes" id="UP001177670"/>
    </source>
</evidence>
<feature type="compositionally biased region" description="Basic and acidic residues" evidence="1">
    <location>
        <begin position="76"/>
        <end position="90"/>
    </location>
</feature>
<accession>A0AA40KG69</accession>
<feature type="compositionally biased region" description="Basic and acidic residues" evidence="1">
    <location>
        <begin position="97"/>
        <end position="115"/>
    </location>
</feature>
<protein>
    <submittedName>
        <fullName evidence="2">Uncharacterized protein</fullName>
    </submittedName>
</protein>
<reference evidence="2" key="1">
    <citation type="submission" date="2021-10" db="EMBL/GenBank/DDBJ databases">
        <title>Melipona bicolor Genome sequencing and assembly.</title>
        <authorList>
            <person name="Araujo N.S."/>
            <person name="Arias M.C."/>
        </authorList>
    </citation>
    <scope>NUCLEOTIDE SEQUENCE</scope>
    <source>
        <strain evidence="2">USP_2M_L1-L4_2017</strain>
        <tissue evidence="2">Whole body</tissue>
    </source>
</reference>
<dbReference type="Proteomes" id="UP001177670">
    <property type="component" value="Unassembled WGS sequence"/>
</dbReference>
<proteinExistence type="predicted"/>
<feature type="compositionally biased region" description="Basic and acidic residues" evidence="1">
    <location>
        <begin position="34"/>
        <end position="56"/>
    </location>
</feature>
<feature type="region of interest" description="Disordered" evidence="1">
    <location>
        <begin position="70"/>
        <end position="199"/>
    </location>
</feature>
<feature type="compositionally biased region" description="Basic and acidic residues" evidence="1">
    <location>
        <begin position="138"/>
        <end position="153"/>
    </location>
</feature>